<dbReference type="AlphaFoldDB" id="A0A0J9TKY2"/>
<dbReference type="EMBL" id="KQ234975">
    <property type="protein sequence ID" value="KMZ95756.1"/>
    <property type="molecule type" value="Genomic_DNA"/>
</dbReference>
<name>A0A0J9TKY2_PLAVI</name>
<evidence type="ECO:0000313" key="2">
    <source>
        <dbReference type="Proteomes" id="UP000053776"/>
    </source>
</evidence>
<evidence type="ECO:0008006" key="3">
    <source>
        <dbReference type="Google" id="ProtNLM"/>
    </source>
</evidence>
<reference evidence="1 2" key="1">
    <citation type="submission" date="2011-08" db="EMBL/GenBank/DDBJ databases">
        <title>The Genome Sequence of Plasmodium vivax Mauritania I.</title>
        <authorList>
            <consortium name="The Broad Institute Genome Sequencing Platform"/>
            <consortium name="The Broad Institute Genome Sequencing Center for Infectious Disease"/>
            <person name="Neafsey D."/>
            <person name="Carlton J."/>
            <person name="Barnwell J."/>
            <person name="Collins W."/>
            <person name="Escalante A."/>
            <person name="Mullikin J."/>
            <person name="Saul A."/>
            <person name="Guigo R."/>
            <person name="Camara F."/>
            <person name="Young S.K."/>
            <person name="Zeng Q."/>
            <person name="Gargeya S."/>
            <person name="Fitzgerald M."/>
            <person name="Haas B."/>
            <person name="Abouelleil A."/>
            <person name="Alvarado L."/>
            <person name="Arachchi H.M."/>
            <person name="Berlin A."/>
            <person name="Brown A."/>
            <person name="Chapman S.B."/>
            <person name="Chen Z."/>
            <person name="Dunbar C."/>
            <person name="Freedman E."/>
            <person name="Gearin G."/>
            <person name="Gellesch M."/>
            <person name="Goldberg J."/>
            <person name="Griggs A."/>
            <person name="Gujja S."/>
            <person name="Heiman D."/>
            <person name="Howarth C."/>
            <person name="Larson L."/>
            <person name="Lui A."/>
            <person name="MacDonald P.J.P."/>
            <person name="Montmayeur A."/>
            <person name="Murphy C."/>
            <person name="Neiman D."/>
            <person name="Pearson M."/>
            <person name="Priest M."/>
            <person name="Roberts A."/>
            <person name="Saif S."/>
            <person name="Shea T."/>
            <person name="Shenoy N."/>
            <person name="Sisk P."/>
            <person name="Stolte C."/>
            <person name="Sykes S."/>
            <person name="Wortman J."/>
            <person name="Nusbaum C."/>
            <person name="Birren B."/>
        </authorList>
    </citation>
    <scope>NUCLEOTIDE SEQUENCE [LARGE SCALE GENOMIC DNA]</scope>
    <source>
        <strain evidence="1 2">Mauritania I</strain>
    </source>
</reference>
<protein>
    <recommendedName>
        <fullName evidence="3">PIR Superfamily Protein</fullName>
    </recommendedName>
</protein>
<dbReference type="Proteomes" id="UP000053776">
    <property type="component" value="Unassembled WGS sequence"/>
</dbReference>
<organism evidence="1 2">
    <name type="scientific">Plasmodium vivax Mauritania I</name>
    <dbReference type="NCBI Taxonomy" id="1035515"/>
    <lineage>
        <taxon>Eukaryota</taxon>
        <taxon>Sar</taxon>
        <taxon>Alveolata</taxon>
        <taxon>Apicomplexa</taxon>
        <taxon>Aconoidasida</taxon>
        <taxon>Haemosporida</taxon>
        <taxon>Plasmodiidae</taxon>
        <taxon>Plasmodium</taxon>
        <taxon>Plasmodium (Plasmodium)</taxon>
    </lineage>
</organism>
<gene>
    <name evidence="1" type="ORF">PVMG_05355</name>
</gene>
<dbReference type="OrthoDB" id="384458at2759"/>
<proteinExistence type="predicted"/>
<evidence type="ECO:0000313" key="1">
    <source>
        <dbReference type="EMBL" id="KMZ95756.1"/>
    </source>
</evidence>
<accession>A0A0J9TKY2</accession>
<sequence>MQTYEDLCEEVLVESAENHRKHKNFCIKLIRNLYSPSNYGKRGNLNSERCKNLTNWLYYMIIKYGVPNDLISKCFEKTRNKMTQPGKHICPYSPYNEIHQEPEAMLEINNFQGIMDIIKTKLIDNDDSKNCSCKEYVYECVKMYNKMNTEYCSTVHNRENKYKITCSQLNLFKNSYDIYYRTNQDLINKIPSLDNPPVQHYFNCSSSNSDKELASVNNEQNSSSTSSTLPTAIGTMAGVSSVLAFLYKVSTNFNLII</sequence>